<dbReference type="Pfam" id="PF01764">
    <property type="entry name" value="Lipase_3"/>
    <property type="match status" value="1"/>
</dbReference>
<gene>
    <name evidence="7" type="ORF">SISNIDRAFT_461525</name>
</gene>
<dbReference type="AlphaFoldDB" id="A0A164MJR7"/>
<keyword evidence="1" id="KW-1015">Disulfide bond</keyword>
<dbReference type="PANTHER" id="PTHR45856:SF24">
    <property type="entry name" value="FUNGAL LIPASE-LIKE DOMAIN-CONTAINING PROTEIN"/>
    <property type="match status" value="1"/>
</dbReference>
<keyword evidence="8" id="KW-1185">Reference proteome</keyword>
<dbReference type="EMBL" id="KV419469">
    <property type="protein sequence ID" value="KZS86779.1"/>
    <property type="molecule type" value="Genomic_DNA"/>
</dbReference>
<comment type="similarity">
    <text evidence="2">Belongs to the AB hydrolase superfamily. Lipase family. Class 3 subfamily.</text>
</comment>
<evidence type="ECO:0000313" key="8">
    <source>
        <dbReference type="Proteomes" id="UP000076722"/>
    </source>
</evidence>
<evidence type="ECO:0000256" key="1">
    <source>
        <dbReference type="ARBA" id="ARBA00023157"/>
    </source>
</evidence>
<evidence type="ECO:0000256" key="3">
    <source>
        <dbReference type="ARBA" id="ARBA00047591"/>
    </source>
</evidence>
<dbReference type="Gene3D" id="3.40.50.1820">
    <property type="entry name" value="alpha/beta hydrolase"/>
    <property type="match status" value="1"/>
</dbReference>
<protein>
    <recommendedName>
        <fullName evidence="6">Fungal lipase-type domain-containing protein</fullName>
    </recommendedName>
</protein>
<dbReference type="PANTHER" id="PTHR45856">
    <property type="entry name" value="ALPHA/BETA-HYDROLASES SUPERFAMILY PROTEIN"/>
    <property type="match status" value="1"/>
</dbReference>
<evidence type="ECO:0000259" key="6">
    <source>
        <dbReference type="Pfam" id="PF01764"/>
    </source>
</evidence>
<comment type="catalytic activity">
    <reaction evidence="3">
        <text>a diacylglycerol + H2O = a monoacylglycerol + a fatty acid + H(+)</text>
        <dbReference type="Rhea" id="RHEA:32731"/>
        <dbReference type="ChEBI" id="CHEBI:15377"/>
        <dbReference type="ChEBI" id="CHEBI:15378"/>
        <dbReference type="ChEBI" id="CHEBI:17408"/>
        <dbReference type="ChEBI" id="CHEBI:18035"/>
        <dbReference type="ChEBI" id="CHEBI:28868"/>
    </reaction>
</comment>
<feature type="transmembrane region" description="Helical" evidence="5">
    <location>
        <begin position="104"/>
        <end position="133"/>
    </location>
</feature>
<feature type="domain" description="Fungal lipase-type" evidence="6">
    <location>
        <begin position="291"/>
        <end position="448"/>
    </location>
</feature>
<comment type="catalytic activity">
    <reaction evidence="4">
        <text>a monoacylglycerol + H2O = glycerol + a fatty acid + H(+)</text>
        <dbReference type="Rhea" id="RHEA:15245"/>
        <dbReference type="ChEBI" id="CHEBI:15377"/>
        <dbReference type="ChEBI" id="CHEBI:15378"/>
        <dbReference type="ChEBI" id="CHEBI:17408"/>
        <dbReference type="ChEBI" id="CHEBI:17754"/>
        <dbReference type="ChEBI" id="CHEBI:28868"/>
    </reaction>
</comment>
<evidence type="ECO:0000313" key="7">
    <source>
        <dbReference type="EMBL" id="KZS86779.1"/>
    </source>
</evidence>
<dbReference type="Proteomes" id="UP000076722">
    <property type="component" value="Unassembled WGS sequence"/>
</dbReference>
<keyword evidence="5" id="KW-1133">Transmembrane helix</keyword>
<name>A0A164MJR7_9AGAM</name>
<keyword evidence="5" id="KW-0812">Transmembrane</keyword>
<dbReference type="GO" id="GO:0006629">
    <property type="term" value="P:lipid metabolic process"/>
    <property type="evidence" value="ECO:0007669"/>
    <property type="project" value="InterPro"/>
</dbReference>
<organism evidence="7 8">
    <name type="scientific">Sistotremastrum niveocremeum HHB9708</name>
    <dbReference type="NCBI Taxonomy" id="1314777"/>
    <lineage>
        <taxon>Eukaryota</taxon>
        <taxon>Fungi</taxon>
        <taxon>Dikarya</taxon>
        <taxon>Basidiomycota</taxon>
        <taxon>Agaricomycotina</taxon>
        <taxon>Agaricomycetes</taxon>
        <taxon>Sistotremastrales</taxon>
        <taxon>Sistotremastraceae</taxon>
        <taxon>Sertulicium</taxon>
        <taxon>Sertulicium niveocremeum</taxon>
    </lineage>
</organism>
<evidence type="ECO:0000256" key="2">
    <source>
        <dbReference type="ARBA" id="ARBA00043996"/>
    </source>
</evidence>
<dbReference type="InterPro" id="IPR051218">
    <property type="entry name" value="Sec_MonoDiacylglyc_Lipase"/>
</dbReference>
<dbReference type="SUPFAM" id="SSF53474">
    <property type="entry name" value="alpha/beta-Hydrolases"/>
    <property type="match status" value="1"/>
</dbReference>
<dbReference type="STRING" id="1314777.A0A164MJR7"/>
<dbReference type="InterPro" id="IPR029058">
    <property type="entry name" value="AB_hydrolase_fold"/>
</dbReference>
<reference evidence="7 8" key="1">
    <citation type="journal article" date="2016" name="Mol. Biol. Evol.">
        <title>Comparative Genomics of Early-Diverging Mushroom-Forming Fungi Provides Insights into the Origins of Lignocellulose Decay Capabilities.</title>
        <authorList>
            <person name="Nagy L.G."/>
            <person name="Riley R."/>
            <person name="Tritt A."/>
            <person name="Adam C."/>
            <person name="Daum C."/>
            <person name="Floudas D."/>
            <person name="Sun H."/>
            <person name="Yadav J.S."/>
            <person name="Pangilinan J."/>
            <person name="Larsson K.H."/>
            <person name="Matsuura K."/>
            <person name="Barry K."/>
            <person name="Labutti K."/>
            <person name="Kuo R."/>
            <person name="Ohm R.A."/>
            <person name="Bhattacharya S.S."/>
            <person name="Shirouzu T."/>
            <person name="Yoshinaga Y."/>
            <person name="Martin F.M."/>
            <person name="Grigoriev I.V."/>
            <person name="Hibbett D.S."/>
        </authorList>
    </citation>
    <scope>NUCLEOTIDE SEQUENCE [LARGE SCALE GENOMIC DNA]</scope>
    <source>
        <strain evidence="7 8">HHB9708</strain>
    </source>
</reference>
<dbReference type="OrthoDB" id="426718at2759"/>
<evidence type="ECO:0000256" key="4">
    <source>
        <dbReference type="ARBA" id="ARBA00048461"/>
    </source>
</evidence>
<keyword evidence="5" id="KW-0472">Membrane</keyword>
<sequence>MPGSELSLDFSCLGDGSSLSSSLYESSPPSSVASDVNDINCDLESYYMEEVDQLWRTQQVNNSGEKRHDGLSVKYVRAFLKFTLLSCRRIVWSALFHACGMREFLVVLLFEIGSVSILFVLLIWCLLASSLAFQSVYSRFSAQHCKALSLTNAAYPDMFEELEDSVRESAINALNQSVSQQHYPPAERRFNLDVAKLLLQCSAIMYERYRADEEVRIEVPDARLNPRNPALSNPLLPGALSFSAKTETRTAAISRFANAHGLEYSTVSELNSQGEAFCGLFWSERGNFIILAYRGTAPTDFVEWSTDLSYELREGGTLIRGWDRVHKGFSEKAFPDHMPEGSRSPYDSIKLSVKTLAMHLLSNRLPGTKINVWTTGHSLGAAVASLMFSRQITEPLDFGDEIKFRDAYLFGMPVICNSLSKIAFDHSMKIDRHRTLWRITNGSDIVSTGVPHTGDQPDSKVAPCSPLSFAHLGTSINLGQPGVSSDSCTSSSTEPILLVSAAATTGKQKPTSSTRARAAWIAFAARLPILGRFYSHGTASYWLRLKELRPGAIKAGRLPKS</sequence>
<accession>A0A164MJR7</accession>
<dbReference type="InterPro" id="IPR002921">
    <property type="entry name" value="Fungal_lipase-type"/>
</dbReference>
<proteinExistence type="inferred from homology"/>
<evidence type="ECO:0000256" key="5">
    <source>
        <dbReference type="SAM" id="Phobius"/>
    </source>
</evidence>